<evidence type="ECO:0000313" key="2">
    <source>
        <dbReference type="Proteomes" id="UP000805193"/>
    </source>
</evidence>
<name>A0AC60QTF7_IXOPE</name>
<organism evidence="1 2">
    <name type="scientific">Ixodes persulcatus</name>
    <name type="common">Taiga tick</name>
    <dbReference type="NCBI Taxonomy" id="34615"/>
    <lineage>
        <taxon>Eukaryota</taxon>
        <taxon>Metazoa</taxon>
        <taxon>Ecdysozoa</taxon>
        <taxon>Arthropoda</taxon>
        <taxon>Chelicerata</taxon>
        <taxon>Arachnida</taxon>
        <taxon>Acari</taxon>
        <taxon>Parasitiformes</taxon>
        <taxon>Ixodida</taxon>
        <taxon>Ixodoidea</taxon>
        <taxon>Ixodidae</taxon>
        <taxon>Ixodinae</taxon>
        <taxon>Ixodes</taxon>
    </lineage>
</organism>
<gene>
    <name evidence="1" type="ORF">HPB47_016392</name>
</gene>
<comment type="caution">
    <text evidence="1">The sequence shown here is derived from an EMBL/GenBank/DDBJ whole genome shotgun (WGS) entry which is preliminary data.</text>
</comment>
<protein>
    <submittedName>
        <fullName evidence="1">Uncharacterized protein</fullName>
    </submittedName>
</protein>
<evidence type="ECO:0000313" key="1">
    <source>
        <dbReference type="EMBL" id="KAG0440127.1"/>
    </source>
</evidence>
<proteinExistence type="predicted"/>
<dbReference type="Proteomes" id="UP000805193">
    <property type="component" value="Unassembled WGS sequence"/>
</dbReference>
<reference evidence="1 2" key="1">
    <citation type="journal article" date="2020" name="Cell">
        <title>Large-Scale Comparative Analyses of Tick Genomes Elucidate Their Genetic Diversity and Vector Capacities.</title>
        <authorList>
            <consortium name="Tick Genome and Microbiome Consortium (TIGMIC)"/>
            <person name="Jia N."/>
            <person name="Wang J."/>
            <person name="Shi W."/>
            <person name="Du L."/>
            <person name="Sun Y."/>
            <person name="Zhan W."/>
            <person name="Jiang J.F."/>
            <person name="Wang Q."/>
            <person name="Zhang B."/>
            <person name="Ji P."/>
            <person name="Bell-Sakyi L."/>
            <person name="Cui X.M."/>
            <person name="Yuan T.T."/>
            <person name="Jiang B.G."/>
            <person name="Yang W.F."/>
            <person name="Lam T.T."/>
            <person name="Chang Q.C."/>
            <person name="Ding S.J."/>
            <person name="Wang X.J."/>
            <person name="Zhu J.G."/>
            <person name="Ruan X.D."/>
            <person name="Zhao L."/>
            <person name="Wei J.T."/>
            <person name="Ye R.Z."/>
            <person name="Que T.C."/>
            <person name="Du C.H."/>
            <person name="Zhou Y.H."/>
            <person name="Cheng J.X."/>
            <person name="Dai P.F."/>
            <person name="Guo W.B."/>
            <person name="Han X.H."/>
            <person name="Huang E.J."/>
            <person name="Li L.F."/>
            <person name="Wei W."/>
            <person name="Gao Y.C."/>
            <person name="Liu J.Z."/>
            <person name="Shao H.Z."/>
            <person name="Wang X."/>
            <person name="Wang C.C."/>
            <person name="Yang T.C."/>
            <person name="Huo Q.B."/>
            <person name="Li W."/>
            <person name="Chen H.Y."/>
            <person name="Chen S.E."/>
            <person name="Zhou L.G."/>
            <person name="Ni X.B."/>
            <person name="Tian J.H."/>
            <person name="Sheng Y."/>
            <person name="Liu T."/>
            <person name="Pan Y.S."/>
            <person name="Xia L.Y."/>
            <person name="Li J."/>
            <person name="Zhao F."/>
            <person name="Cao W.C."/>
        </authorList>
    </citation>
    <scope>NUCLEOTIDE SEQUENCE [LARGE SCALE GENOMIC DNA]</scope>
    <source>
        <strain evidence="1">Iper-2018</strain>
    </source>
</reference>
<dbReference type="EMBL" id="JABSTQ010005106">
    <property type="protein sequence ID" value="KAG0440127.1"/>
    <property type="molecule type" value="Genomic_DNA"/>
</dbReference>
<keyword evidence="2" id="KW-1185">Reference proteome</keyword>
<accession>A0AC60QTF7</accession>
<sequence>MALYRFQHILENNGTFHYTHTGFQRHLRTQDSLLMIYTDVLETPSKVDLRIVVAVHVKKAFDSVPHKSIIASAVAHGVQGAPLNFIKSFLEGRKFTVKV</sequence>